<dbReference type="SUPFAM" id="SSF55874">
    <property type="entry name" value="ATPase domain of HSP90 chaperone/DNA topoisomerase II/histidine kinase"/>
    <property type="match status" value="1"/>
</dbReference>
<sequence>MKPTVHALLVEDNPGDAKLVEHYLDNPSVQAFLDEVKLTHVESLPAAEEALAADHYDVLLLDLGLPDSEGIETLCRASEVESDVPIIVLTGLEDTGVAVEAIQSGAQDYLPKGDLDGDRLVRALRYAIERHEQERALTRRNEQLDFFNSVLRHDMMNGFNIIMARADMLQNGLDDPEHVAHAENIHDWSVKITDLSEKVRSILDSVADDGDATLEPVELDPLVTAEAERVDAVTDRVDVDVDVPEGTTVLANDLFEDVVANLLTNAVEHSNATTSVHVSVDDGGPTVSLRVADDGPGVPPSDQADIFERGGKGDASTGTGFGLFFVSSMVESYGGSVRTEESDSGGAAFVLELPRA</sequence>
<dbReference type="PANTHER" id="PTHR43547">
    <property type="entry name" value="TWO-COMPONENT HISTIDINE KINASE"/>
    <property type="match status" value="1"/>
</dbReference>
<evidence type="ECO:0000259" key="3">
    <source>
        <dbReference type="PROSITE" id="PS50109"/>
    </source>
</evidence>
<reference evidence="5 6" key="1">
    <citation type="submission" date="2020-07" db="EMBL/GenBank/DDBJ databases">
        <title>Halosimplex pelagicum sp. nov. and Halosimplex rubrum sp. nov., isolated from salted brown alga Laminaria, and emended description of the genus Halosimplex.</title>
        <authorList>
            <person name="Cui H."/>
        </authorList>
    </citation>
    <scope>NUCLEOTIDE SEQUENCE [LARGE SCALE GENOMIC DNA]</scope>
    <source>
        <strain evidence="5 6">R27</strain>
    </source>
</reference>
<dbReference type="InterPro" id="IPR036890">
    <property type="entry name" value="HATPase_C_sf"/>
</dbReference>
<dbReference type="GeneID" id="56079641"/>
<keyword evidence="6" id="KW-1185">Reference proteome</keyword>
<dbReference type="PROSITE" id="PS50110">
    <property type="entry name" value="RESPONSE_REGULATORY"/>
    <property type="match status" value="1"/>
</dbReference>
<keyword evidence="1 2" id="KW-0597">Phosphoprotein</keyword>
<feature type="modified residue" description="4-aspartylphosphate" evidence="2">
    <location>
        <position position="62"/>
    </location>
</feature>
<dbReference type="InterPro" id="IPR004358">
    <property type="entry name" value="Sig_transdc_His_kin-like_C"/>
</dbReference>
<dbReference type="RefSeq" id="WP_179908804.1">
    <property type="nucleotide sequence ID" value="NZ_CP058910.1"/>
</dbReference>
<keyword evidence="5" id="KW-0808">Transferase</keyword>
<dbReference type="PROSITE" id="PS50109">
    <property type="entry name" value="HIS_KIN"/>
    <property type="match status" value="1"/>
</dbReference>
<evidence type="ECO:0000313" key="5">
    <source>
        <dbReference type="EMBL" id="QLH78926.1"/>
    </source>
</evidence>
<dbReference type="InterPro" id="IPR011006">
    <property type="entry name" value="CheY-like_superfamily"/>
</dbReference>
<dbReference type="SMART" id="SM00387">
    <property type="entry name" value="HATPase_c"/>
    <property type="match status" value="1"/>
</dbReference>
<dbReference type="PRINTS" id="PR00344">
    <property type="entry name" value="BCTRLSENSOR"/>
</dbReference>
<evidence type="ECO:0000256" key="1">
    <source>
        <dbReference type="ARBA" id="ARBA00022553"/>
    </source>
</evidence>
<dbReference type="KEGG" id="hrr:HZS55_17220"/>
<dbReference type="InterPro" id="IPR005467">
    <property type="entry name" value="His_kinase_dom"/>
</dbReference>
<organism evidence="5 6">
    <name type="scientific">Halosimplex rubrum</name>
    <dbReference type="NCBI Taxonomy" id="869889"/>
    <lineage>
        <taxon>Archaea</taxon>
        <taxon>Methanobacteriati</taxon>
        <taxon>Methanobacteriota</taxon>
        <taxon>Stenosarchaea group</taxon>
        <taxon>Halobacteria</taxon>
        <taxon>Halobacteriales</taxon>
        <taxon>Haloarculaceae</taxon>
        <taxon>Halosimplex</taxon>
    </lineage>
</organism>
<evidence type="ECO:0000259" key="4">
    <source>
        <dbReference type="PROSITE" id="PS50110"/>
    </source>
</evidence>
<dbReference type="CDD" id="cd00075">
    <property type="entry name" value="HATPase"/>
    <property type="match status" value="1"/>
</dbReference>
<keyword evidence="5" id="KW-0418">Kinase</keyword>
<protein>
    <submittedName>
        <fullName evidence="5">Hybrid sensor histidine kinase/response regulator</fullName>
    </submittedName>
</protein>
<dbReference type="Pfam" id="PF00072">
    <property type="entry name" value="Response_reg"/>
    <property type="match status" value="1"/>
</dbReference>
<feature type="domain" description="Response regulatory" evidence="4">
    <location>
        <begin position="6"/>
        <end position="127"/>
    </location>
</feature>
<dbReference type="Pfam" id="PF02518">
    <property type="entry name" value="HATPase_c"/>
    <property type="match status" value="1"/>
</dbReference>
<dbReference type="GO" id="GO:0000155">
    <property type="term" value="F:phosphorelay sensor kinase activity"/>
    <property type="evidence" value="ECO:0007669"/>
    <property type="project" value="TreeGrafter"/>
</dbReference>
<dbReference type="OrthoDB" id="3369at2157"/>
<feature type="domain" description="Histidine kinase" evidence="3">
    <location>
        <begin position="150"/>
        <end position="356"/>
    </location>
</feature>
<name>A0A7D5P1Z4_9EURY</name>
<dbReference type="InterPro" id="IPR003594">
    <property type="entry name" value="HATPase_dom"/>
</dbReference>
<dbReference type="InterPro" id="IPR001789">
    <property type="entry name" value="Sig_transdc_resp-reg_receiver"/>
</dbReference>
<dbReference type="AlphaFoldDB" id="A0A7D5P1Z4"/>
<dbReference type="Proteomes" id="UP000509667">
    <property type="component" value="Chromosome"/>
</dbReference>
<dbReference type="EMBL" id="CP058910">
    <property type="protein sequence ID" value="QLH78926.1"/>
    <property type="molecule type" value="Genomic_DNA"/>
</dbReference>
<dbReference type="PANTHER" id="PTHR43547:SF2">
    <property type="entry name" value="HYBRID SIGNAL TRANSDUCTION HISTIDINE KINASE C"/>
    <property type="match status" value="1"/>
</dbReference>
<evidence type="ECO:0000313" key="6">
    <source>
        <dbReference type="Proteomes" id="UP000509667"/>
    </source>
</evidence>
<accession>A0A7D5P1Z4</accession>
<evidence type="ECO:0000256" key="2">
    <source>
        <dbReference type="PROSITE-ProRule" id="PRU00169"/>
    </source>
</evidence>
<dbReference type="Gene3D" id="3.30.565.10">
    <property type="entry name" value="Histidine kinase-like ATPase, C-terminal domain"/>
    <property type="match status" value="1"/>
</dbReference>
<gene>
    <name evidence="5" type="ORF">HZS55_17220</name>
</gene>
<dbReference type="SMART" id="SM00448">
    <property type="entry name" value="REC"/>
    <property type="match status" value="1"/>
</dbReference>
<proteinExistence type="predicted"/>
<dbReference type="SUPFAM" id="SSF52172">
    <property type="entry name" value="CheY-like"/>
    <property type="match status" value="1"/>
</dbReference>
<dbReference type="Gene3D" id="3.40.50.2300">
    <property type="match status" value="1"/>
</dbReference>